<feature type="domain" description="Peptidase M1 membrane alanine aminopeptidase" evidence="14">
    <location>
        <begin position="345"/>
        <end position="484"/>
    </location>
</feature>
<evidence type="ECO:0000256" key="11">
    <source>
        <dbReference type="ARBA" id="ARBA00029811"/>
    </source>
</evidence>
<comment type="cofactor">
    <cofactor evidence="2">
        <name>Zn(2+)</name>
        <dbReference type="ChEBI" id="CHEBI:29105"/>
    </cofactor>
</comment>
<dbReference type="Gene3D" id="2.60.40.1730">
    <property type="entry name" value="tricorn interacting facor f3 domain"/>
    <property type="match status" value="1"/>
</dbReference>
<feature type="region of interest" description="Disordered" evidence="13">
    <location>
        <begin position="41"/>
        <end position="74"/>
    </location>
</feature>
<evidence type="ECO:0000256" key="10">
    <source>
        <dbReference type="ARBA" id="ARBA00023049"/>
    </source>
</evidence>
<evidence type="ECO:0000256" key="2">
    <source>
        <dbReference type="ARBA" id="ARBA00001947"/>
    </source>
</evidence>
<dbReference type="InterPro" id="IPR014782">
    <property type="entry name" value="Peptidase_M1_dom"/>
</dbReference>
<feature type="domain" description="Aminopeptidase N-like N-terminal" evidence="15">
    <location>
        <begin position="85"/>
        <end position="257"/>
    </location>
</feature>
<dbReference type="Pfam" id="PF17900">
    <property type="entry name" value="Peptidase_M1_N"/>
    <property type="match status" value="1"/>
</dbReference>
<dbReference type="Gene3D" id="1.10.390.10">
    <property type="entry name" value="Neutral Protease Domain 2"/>
    <property type="match status" value="1"/>
</dbReference>
<reference evidence="17" key="1">
    <citation type="journal article" date="2019" name="Int. J. Syst. Evol. Microbiol.">
        <title>The Global Catalogue of Microorganisms (GCM) 10K type strain sequencing project: providing services to taxonomists for standard genome sequencing and annotation.</title>
        <authorList>
            <consortium name="The Broad Institute Genomics Platform"/>
            <consortium name="The Broad Institute Genome Sequencing Center for Infectious Disease"/>
            <person name="Wu L."/>
            <person name="Ma J."/>
        </authorList>
    </citation>
    <scope>NUCLEOTIDE SEQUENCE [LARGE SCALE GENOMIC DNA]</scope>
    <source>
        <strain evidence="17">JCM 16908</strain>
    </source>
</reference>
<comment type="similarity">
    <text evidence="3">Belongs to the peptidase M1 family.</text>
</comment>
<keyword evidence="10" id="KW-0482">Metalloprotease</keyword>
<dbReference type="InterPro" id="IPR001930">
    <property type="entry name" value="Peptidase_M1"/>
</dbReference>
<keyword evidence="9" id="KW-0862">Zinc</keyword>
<evidence type="ECO:0000313" key="17">
    <source>
        <dbReference type="Proteomes" id="UP001500888"/>
    </source>
</evidence>
<dbReference type="CDD" id="cd09603">
    <property type="entry name" value="M1_APN_like"/>
    <property type="match status" value="1"/>
</dbReference>
<protein>
    <recommendedName>
        <fullName evidence="5">Aminopeptidase N</fullName>
        <ecNumber evidence="4">3.4.11.2</ecNumber>
    </recommendedName>
    <alternativeName>
        <fullName evidence="11">Alanine aminopeptidase</fullName>
    </alternativeName>
    <alternativeName>
        <fullName evidence="12">Lysyl aminopeptidase</fullName>
    </alternativeName>
</protein>
<evidence type="ECO:0000256" key="13">
    <source>
        <dbReference type="SAM" id="MobiDB-lite"/>
    </source>
</evidence>
<dbReference type="SUPFAM" id="SSF55486">
    <property type="entry name" value="Metalloproteases ('zincins'), catalytic domain"/>
    <property type="match status" value="1"/>
</dbReference>
<comment type="caution">
    <text evidence="16">The sequence shown here is derived from an EMBL/GenBank/DDBJ whole genome shotgun (WGS) entry which is preliminary data.</text>
</comment>
<name>A0ABP7J9S8_9ACTN</name>
<evidence type="ECO:0000259" key="14">
    <source>
        <dbReference type="Pfam" id="PF01433"/>
    </source>
</evidence>
<evidence type="ECO:0000313" key="16">
    <source>
        <dbReference type="EMBL" id="GAA3837877.1"/>
    </source>
</evidence>
<dbReference type="RefSeq" id="WP_344950578.1">
    <property type="nucleotide sequence ID" value="NZ_BAAAZR010000040.1"/>
</dbReference>
<keyword evidence="8" id="KW-0378">Hydrolase</keyword>
<evidence type="ECO:0000256" key="1">
    <source>
        <dbReference type="ARBA" id="ARBA00000098"/>
    </source>
</evidence>
<evidence type="ECO:0000256" key="8">
    <source>
        <dbReference type="ARBA" id="ARBA00022801"/>
    </source>
</evidence>
<accession>A0ABP7J9S8</accession>
<dbReference type="InterPro" id="IPR027268">
    <property type="entry name" value="Peptidase_M4/M1_CTD_sf"/>
</dbReference>
<dbReference type="EC" id="3.4.11.2" evidence="4"/>
<evidence type="ECO:0000256" key="6">
    <source>
        <dbReference type="ARBA" id="ARBA00022670"/>
    </source>
</evidence>
<dbReference type="Proteomes" id="UP001500888">
    <property type="component" value="Unassembled WGS sequence"/>
</dbReference>
<dbReference type="PANTHER" id="PTHR11533:SF297">
    <property type="entry name" value="AMINOPEPTIDASE N"/>
    <property type="match status" value="1"/>
</dbReference>
<proteinExistence type="inferred from homology"/>
<evidence type="ECO:0000256" key="7">
    <source>
        <dbReference type="ARBA" id="ARBA00022723"/>
    </source>
</evidence>
<keyword evidence="6" id="KW-0645">Protease</keyword>
<keyword evidence="7" id="KW-0479">Metal-binding</keyword>
<evidence type="ECO:0000256" key="9">
    <source>
        <dbReference type="ARBA" id="ARBA00022833"/>
    </source>
</evidence>
<dbReference type="SUPFAM" id="SSF63737">
    <property type="entry name" value="Leukotriene A4 hydrolase N-terminal domain"/>
    <property type="match status" value="1"/>
</dbReference>
<dbReference type="PANTHER" id="PTHR11533">
    <property type="entry name" value="PROTEASE M1 ZINC METALLOPROTEASE"/>
    <property type="match status" value="1"/>
</dbReference>
<dbReference type="InterPro" id="IPR042097">
    <property type="entry name" value="Aminopeptidase_N-like_N_sf"/>
</dbReference>
<gene>
    <name evidence="16" type="ORF">GCM10022226_70040</name>
</gene>
<evidence type="ECO:0000256" key="12">
    <source>
        <dbReference type="ARBA" id="ARBA00031533"/>
    </source>
</evidence>
<evidence type="ECO:0000259" key="15">
    <source>
        <dbReference type="Pfam" id="PF17900"/>
    </source>
</evidence>
<sequence length="495" mass="53808">MTWAFSRKLLDMQLKAPKRVTTAVLSATLLGLNACTASSGAAAPSAAPGDGNAQSAEAKSGTPGAAGIGDPDFPTDGNGGYDVGHYALKLAYDPPTKTLSGTATVTAQAVQNLSRFNLDLHGFTVRRVSVDGKAAKFTREGDELTVNPPAVIRRSSGFKVTVDYAGKPDPVRNSSNLGTYGFIPTKDGAFVTSEPNGAKTWFPGNDHPADKATFDFDVTVPAGTTVIANGELRGAPVTSGGRSTFAWRETHPMATYLATITLGKFDVRTGRTPGGIPMYAATDPAFRHNLDFLYTTSAKVTDYWSTVFGPYPFSSTGGVIDDFSAGYALENQTKPMYGGFEPDTGIIAHELAHQWFGDSLSVTRWKDLWLNEGFATYAEWLWAEHNGGLTAEKTFQDYYSAKHAPIWRYPPGVAQRQDLFNTSVYLRGGMTLHVLRKRIGDETFFKLLRTWTDQHKYGNVTTDDFIKLSEKLSGRPLGDLFDAWLYQPQRPEISS</sequence>
<evidence type="ECO:0000256" key="4">
    <source>
        <dbReference type="ARBA" id="ARBA00012564"/>
    </source>
</evidence>
<dbReference type="InterPro" id="IPR050344">
    <property type="entry name" value="Peptidase_M1_aminopeptidases"/>
</dbReference>
<dbReference type="Pfam" id="PF01433">
    <property type="entry name" value="Peptidase_M1"/>
    <property type="match status" value="1"/>
</dbReference>
<organism evidence="16 17">
    <name type="scientific">Sphaerisporangium flaviroseum</name>
    <dbReference type="NCBI Taxonomy" id="509199"/>
    <lineage>
        <taxon>Bacteria</taxon>
        <taxon>Bacillati</taxon>
        <taxon>Actinomycetota</taxon>
        <taxon>Actinomycetes</taxon>
        <taxon>Streptosporangiales</taxon>
        <taxon>Streptosporangiaceae</taxon>
        <taxon>Sphaerisporangium</taxon>
    </lineage>
</organism>
<dbReference type="InterPro" id="IPR045357">
    <property type="entry name" value="Aminopeptidase_N-like_N"/>
</dbReference>
<evidence type="ECO:0000256" key="5">
    <source>
        <dbReference type="ARBA" id="ARBA00015611"/>
    </source>
</evidence>
<evidence type="ECO:0000256" key="3">
    <source>
        <dbReference type="ARBA" id="ARBA00010136"/>
    </source>
</evidence>
<keyword evidence="17" id="KW-1185">Reference proteome</keyword>
<dbReference type="PRINTS" id="PR00756">
    <property type="entry name" value="ALADIPTASE"/>
</dbReference>
<dbReference type="EMBL" id="BAAAZR010000040">
    <property type="protein sequence ID" value="GAA3837877.1"/>
    <property type="molecule type" value="Genomic_DNA"/>
</dbReference>
<comment type="catalytic activity">
    <reaction evidence="1">
        <text>Release of an N-terminal amino acid, Xaa-|-Yaa- from a peptide, amide or arylamide. Xaa is preferably Ala, but may be most amino acids including Pro (slow action). When a terminal hydrophobic residue is followed by a prolyl residue, the two may be released as an intact Xaa-Pro dipeptide.</text>
        <dbReference type="EC" id="3.4.11.2"/>
    </reaction>
</comment>